<dbReference type="PANTHER" id="PTHR36919">
    <property type="entry name" value="BLR1215 PROTEIN"/>
    <property type="match status" value="1"/>
</dbReference>
<proteinExistence type="predicted"/>
<gene>
    <name evidence="3" type="ORF">F0M18_16995</name>
</gene>
<evidence type="ECO:0000259" key="2">
    <source>
        <dbReference type="Pfam" id="PF09917"/>
    </source>
</evidence>
<protein>
    <submittedName>
        <fullName evidence="3">DUF2147 domain-containing protein</fullName>
    </submittedName>
</protein>
<feature type="signal peptide" evidence="1">
    <location>
        <begin position="1"/>
        <end position="34"/>
    </location>
</feature>
<evidence type="ECO:0000313" key="4">
    <source>
        <dbReference type="Proteomes" id="UP000323708"/>
    </source>
</evidence>
<dbReference type="PANTHER" id="PTHR36919:SF2">
    <property type="entry name" value="BLL6627 PROTEIN"/>
    <property type="match status" value="1"/>
</dbReference>
<sequence>MRAKCRLRRYQGVRPMLRVISLLAAVTLSASTMAASVEGVWKTETNDEGGYLEITVSPCSENASLTCGLITQAVRSDGPNPDYEHIGKLMIEDMQRDDERRFSGGTIWDPEADKVYKSKMQLDGNELEVEGCIAFFCDGQTWTRVE</sequence>
<evidence type="ECO:0000256" key="1">
    <source>
        <dbReference type="SAM" id="SignalP"/>
    </source>
</evidence>
<dbReference type="EMBL" id="VTUX01000009">
    <property type="protein sequence ID" value="KAA1188899.1"/>
    <property type="molecule type" value="Genomic_DNA"/>
</dbReference>
<dbReference type="InterPro" id="IPR019223">
    <property type="entry name" value="DUF2147"/>
</dbReference>
<feature type="domain" description="DUF2147" evidence="2">
    <location>
        <begin position="39"/>
        <end position="144"/>
    </location>
</feature>
<feature type="chain" id="PRO_5022785916" evidence="1">
    <location>
        <begin position="35"/>
        <end position="146"/>
    </location>
</feature>
<keyword evidence="1" id="KW-0732">Signal</keyword>
<keyword evidence="4" id="KW-1185">Reference proteome</keyword>
<accession>A0A5B0WSS5</accession>
<dbReference type="Proteomes" id="UP000323708">
    <property type="component" value="Unassembled WGS sequence"/>
</dbReference>
<name>A0A5B0WSS5_9GAMM</name>
<dbReference type="Pfam" id="PF09917">
    <property type="entry name" value="DUF2147"/>
    <property type="match status" value="1"/>
</dbReference>
<reference evidence="3 4" key="1">
    <citation type="submission" date="2019-09" db="EMBL/GenBank/DDBJ databases">
        <authorList>
            <person name="Chen X.-Y."/>
        </authorList>
    </citation>
    <scope>NUCLEOTIDE SEQUENCE [LARGE SCALE GENOMIC DNA]</scope>
    <source>
        <strain evidence="3 4">NY5</strain>
    </source>
</reference>
<dbReference type="Gene3D" id="2.40.128.520">
    <property type="match status" value="1"/>
</dbReference>
<evidence type="ECO:0000313" key="3">
    <source>
        <dbReference type="EMBL" id="KAA1188899.1"/>
    </source>
</evidence>
<dbReference type="AlphaFoldDB" id="A0A5B0WSS5"/>
<comment type="caution">
    <text evidence="3">The sequence shown here is derived from an EMBL/GenBank/DDBJ whole genome shotgun (WGS) entry which is preliminary data.</text>
</comment>
<organism evidence="3 4">
    <name type="scientific">Pseudohalioglobus sediminis</name>
    <dbReference type="NCBI Taxonomy" id="2606449"/>
    <lineage>
        <taxon>Bacteria</taxon>
        <taxon>Pseudomonadati</taxon>
        <taxon>Pseudomonadota</taxon>
        <taxon>Gammaproteobacteria</taxon>
        <taxon>Cellvibrionales</taxon>
        <taxon>Halieaceae</taxon>
        <taxon>Pseudohalioglobus</taxon>
    </lineage>
</organism>